<feature type="compositionally biased region" description="Polar residues" evidence="1">
    <location>
        <begin position="31"/>
        <end position="43"/>
    </location>
</feature>
<accession>A0A078GGL2</accession>
<feature type="compositionally biased region" description="Low complexity" evidence="1">
    <location>
        <begin position="14"/>
        <end position="30"/>
    </location>
</feature>
<evidence type="ECO:0000313" key="2">
    <source>
        <dbReference type="EMBL" id="CDY25560.1"/>
    </source>
</evidence>
<evidence type="ECO:0000256" key="1">
    <source>
        <dbReference type="SAM" id="MobiDB-lite"/>
    </source>
</evidence>
<evidence type="ECO:0000313" key="3">
    <source>
        <dbReference type="Proteomes" id="UP000028999"/>
    </source>
</evidence>
<reference evidence="2 3" key="1">
    <citation type="journal article" date="2014" name="Science">
        <title>Plant genetics. Early allopolyploid evolution in the post-Neolithic Brassica napus oilseed genome.</title>
        <authorList>
            <person name="Chalhoub B."/>
            <person name="Denoeud F."/>
            <person name="Liu S."/>
            <person name="Parkin I.A."/>
            <person name="Tang H."/>
            <person name="Wang X."/>
            <person name="Chiquet J."/>
            <person name="Belcram H."/>
            <person name="Tong C."/>
            <person name="Samans B."/>
            <person name="Correa M."/>
            <person name="Da Silva C."/>
            <person name="Just J."/>
            <person name="Falentin C."/>
            <person name="Koh C.S."/>
            <person name="Le Clainche I."/>
            <person name="Bernard M."/>
            <person name="Bento P."/>
            <person name="Noel B."/>
            <person name="Labadie K."/>
            <person name="Alberti A."/>
            <person name="Charles M."/>
            <person name="Arnaud D."/>
            <person name="Guo H."/>
            <person name="Daviaud C."/>
            <person name="Alamery S."/>
            <person name="Jabbari K."/>
            <person name="Zhao M."/>
            <person name="Edger P.P."/>
            <person name="Chelaifa H."/>
            <person name="Tack D."/>
            <person name="Lassalle G."/>
            <person name="Mestiri I."/>
            <person name="Schnel N."/>
            <person name="Le Paslier M.C."/>
            <person name="Fan G."/>
            <person name="Renault V."/>
            <person name="Bayer P.E."/>
            <person name="Golicz A.A."/>
            <person name="Manoli S."/>
            <person name="Lee T.H."/>
            <person name="Thi V.H."/>
            <person name="Chalabi S."/>
            <person name="Hu Q."/>
            <person name="Fan C."/>
            <person name="Tollenaere R."/>
            <person name="Lu Y."/>
            <person name="Battail C."/>
            <person name="Shen J."/>
            <person name="Sidebottom C.H."/>
            <person name="Wang X."/>
            <person name="Canaguier A."/>
            <person name="Chauveau A."/>
            <person name="Berard A."/>
            <person name="Deniot G."/>
            <person name="Guan M."/>
            <person name="Liu Z."/>
            <person name="Sun F."/>
            <person name="Lim Y.P."/>
            <person name="Lyons E."/>
            <person name="Town C.D."/>
            <person name="Bancroft I."/>
            <person name="Wang X."/>
            <person name="Meng J."/>
            <person name="Ma J."/>
            <person name="Pires J.C."/>
            <person name="King G.J."/>
            <person name="Brunel D."/>
            <person name="Delourme R."/>
            <person name="Renard M."/>
            <person name="Aury J.M."/>
            <person name="Adams K.L."/>
            <person name="Batley J."/>
            <person name="Snowdon R.J."/>
            <person name="Tost J."/>
            <person name="Edwards D."/>
            <person name="Zhou Y."/>
            <person name="Hua W."/>
            <person name="Sharpe A.G."/>
            <person name="Paterson A.H."/>
            <person name="Guan C."/>
            <person name="Wincker P."/>
        </authorList>
    </citation>
    <scope>NUCLEOTIDE SEQUENCE [LARGE SCALE GENOMIC DNA]</scope>
    <source>
        <strain evidence="3">cv. Darmor-bzh</strain>
    </source>
</reference>
<keyword evidence="3" id="KW-1185">Reference proteome</keyword>
<dbReference type="Proteomes" id="UP000028999">
    <property type="component" value="Unassembled WGS sequence"/>
</dbReference>
<dbReference type="EMBL" id="LK032176">
    <property type="protein sequence ID" value="CDY25560.1"/>
    <property type="molecule type" value="Genomic_DNA"/>
</dbReference>
<dbReference type="Gramene" id="CDY25560">
    <property type="protein sequence ID" value="CDY25560"/>
    <property type="gene ID" value="GSBRNA2T00032819001"/>
</dbReference>
<protein>
    <submittedName>
        <fullName evidence="2">BnaC09g11850D protein</fullName>
    </submittedName>
</protein>
<dbReference type="PaxDb" id="3708-A0A078GGL2"/>
<name>A0A078GGL2_BRANA</name>
<feature type="region of interest" description="Disordered" evidence="1">
    <location>
        <begin position="1"/>
        <end position="43"/>
    </location>
</feature>
<organism evidence="2 3">
    <name type="scientific">Brassica napus</name>
    <name type="common">Rape</name>
    <dbReference type="NCBI Taxonomy" id="3708"/>
    <lineage>
        <taxon>Eukaryota</taxon>
        <taxon>Viridiplantae</taxon>
        <taxon>Streptophyta</taxon>
        <taxon>Embryophyta</taxon>
        <taxon>Tracheophyta</taxon>
        <taxon>Spermatophyta</taxon>
        <taxon>Magnoliopsida</taxon>
        <taxon>eudicotyledons</taxon>
        <taxon>Gunneridae</taxon>
        <taxon>Pentapetalae</taxon>
        <taxon>rosids</taxon>
        <taxon>malvids</taxon>
        <taxon>Brassicales</taxon>
        <taxon>Brassicaceae</taxon>
        <taxon>Brassiceae</taxon>
        <taxon>Brassica</taxon>
    </lineage>
</organism>
<proteinExistence type="predicted"/>
<feature type="compositionally biased region" description="Basic residues" evidence="1">
    <location>
        <begin position="1"/>
        <end position="13"/>
    </location>
</feature>
<gene>
    <name evidence="2" type="primary">BnaC09g11850D</name>
    <name evidence="2" type="ORF">GSBRNA2T00032819001</name>
</gene>
<sequence length="316" mass="34530">MTTKKKKKAKKSSPGRSATTSPSSSTQTSGDNKQQIAQSTASSSPINCDLAAADIAGSDTIPFSDLLLEHNTTWQIENGAIDLDLTDNDEISSTPTKEFVVITQETSINQSALPAVVVNPELQDIGAAAPSSAKSIVAVLKNTLTPPAVKPNDEWVGLFKCKGKKLEKKGEPFTLPSGELCVQIPNSVIEKNMKVWECFVIENPYLKLSTFSLILRLVTQSNVALLLQLPVRDASPLLTYLMLAPGQRAITTRAESRSINTRRSDDMNLSMAGPLATKLNRRERHEITPLSRLTKRAKKLITTLYQRVMRSLQTRG</sequence>
<dbReference type="AlphaFoldDB" id="A0A078GGL2"/>